<feature type="domain" description="Protocadherin" evidence="6">
    <location>
        <begin position="1"/>
        <end position="186"/>
    </location>
</feature>
<feature type="compositionally biased region" description="Basic residues" evidence="4">
    <location>
        <begin position="44"/>
        <end position="55"/>
    </location>
</feature>
<comment type="caution">
    <text evidence="7">The sequence shown here is derived from an EMBL/GenBank/DDBJ whole genome shotgun (WGS) entry which is preliminary data.</text>
</comment>
<feature type="region of interest" description="Disordered" evidence="4">
    <location>
        <begin position="65"/>
        <end position="84"/>
    </location>
</feature>
<feature type="compositionally biased region" description="Polar residues" evidence="4">
    <location>
        <begin position="170"/>
        <end position="187"/>
    </location>
</feature>
<evidence type="ECO:0000256" key="2">
    <source>
        <dbReference type="ARBA" id="ARBA00022475"/>
    </source>
</evidence>
<protein>
    <recommendedName>
        <fullName evidence="6">Protocadherin domain-containing protein</fullName>
    </recommendedName>
</protein>
<evidence type="ECO:0000256" key="4">
    <source>
        <dbReference type="SAM" id="MobiDB-lite"/>
    </source>
</evidence>
<organism evidence="7 8">
    <name type="scientific">Aldrovandia affinis</name>
    <dbReference type="NCBI Taxonomy" id="143900"/>
    <lineage>
        <taxon>Eukaryota</taxon>
        <taxon>Metazoa</taxon>
        <taxon>Chordata</taxon>
        <taxon>Craniata</taxon>
        <taxon>Vertebrata</taxon>
        <taxon>Euteleostomi</taxon>
        <taxon>Actinopterygii</taxon>
        <taxon>Neopterygii</taxon>
        <taxon>Teleostei</taxon>
        <taxon>Notacanthiformes</taxon>
        <taxon>Halosauridae</taxon>
        <taxon>Aldrovandia</taxon>
    </lineage>
</organism>
<keyword evidence="3 5" id="KW-0732">Signal</keyword>
<keyword evidence="2" id="KW-1003">Cell membrane</keyword>
<evidence type="ECO:0000259" key="6">
    <source>
        <dbReference type="Pfam" id="PF08374"/>
    </source>
</evidence>
<feature type="signal peptide" evidence="5">
    <location>
        <begin position="1"/>
        <end position="18"/>
    </location>
</feature>
<evidence type="ECO:0000313" key="7">
    <source>
        <dbReference type="EMBL" id="KAJ8404953.1"/>
    </source>
</evidence>
<feature type="region of interest" description="Disordered" evidence="4">
    <location>
        <begin position="26"/>
        <end position="60"/>
    </location>
</feature>
<reference evidence="7" key="1">
    <citation type="journal article" date="2023" name="Science">
        <title>Genome structures resolve the early diversification of teleost fishes.</title>
        <authorList>
            <person name="Parey E."/>
            <person name="Louis A."/>
            <person name="Montfort J."/>
            <person name="Bouchez O."/>
            <person name="Roques C."/>
            <person name="Iampietro C."/>
            <person name="Lluch J."/>
            <person name="Castinel A."/>
            <person name="Donnadieu C."/>
            <person name="Desvignes T."/>
            <person name="Floi Bucao C."/>
            <person name="Jouanno E."/>
            <person name="Wen M."/>
            <person name="Mejri S."/>
            <person name="Dirks R."/>
            <person name="Jansen H."/>
            <person name="Henkel C."/>
            <person name="Chen W.J."/>
            <person name="Zahm M."/>
            <person name="Cabau C."/>
            <person name="Klopp C."/>
            <person name="Thompson A.W."/>
            <person name="Robinson-Rechavi M."/>
            <person name="Braasch I."/>
            <person name="Lecointre G."/>
            <person name="Bobe J."/>
            <person name="Postlethwait J.H."/>
            <person name="Berthelot C."/>
            <person name="Roest Crollius H."/>
            <person name="Guiguen Y."/>
        </authorList>
    </citation>
    <scope>NUCLEOTIDE SEQUENCE</scope>
    <source>
        <strain evidence="7">NC1722</strain>
    </source>
</reference>
<dbReference type="InterPro" id="IPR013585">
    <property type="entry name" value="Protocadherin"/>
</dbReference>
<keyword evidence="2" id="KW-0472">Membrane</keyword>
<keyword evidence="8" id="KW-1185">Reference proteome</keyword>
<evidence type="ECO:0000256" key="3">
    <source>
        <dbReference type="ARBA" id="ARBA00022729"/>
    </source>
</evidence>
<evidence type="ECO:0000256" key="1">
    <source>
        <dbReference type="ARBA" id="ARBA00004251"/>
    </source>
</evidence>
<dbReference type="Proteomes" id="UP001221898">
    <property type="component" value="Unassembled WGS sequence"/>
</dbReference>
<dbReference type="EMBL" id="JAINUG010000050">
    <property type="protein sequence ID" value="KAJ8404953.1"/>
    <property type="molecule type" value="Genomic_DNA"/>
</dbReference>
<feature type="region of interest" description="Disordered" evidence="4">
    <location>
        <begin position="170"/>
        <end position="207"/>
    </location>
</feature>
<feature type="chain" id="PRO_5041903366" description="Protocadherin domain-containing protein" evidence="5">
    <location>
        <begin position="19"/>
        <end position="330"/>
    </location>
</feature>
<evidence type="ECO:0000313" key="8">
    <source>
        <dbReference type="Proteomes" id="UP001221898"/>
    </source>
</evidence>
<dbReference type="Pfam" id="PF08374">
    <property type="entry name" value="Protocadherin"/>
    <property type="match status" value="1"/>
</dbReference>
<comment type="subcellular location">
    <subcellularLocation>
        <location evidence="1">Cell membrane</location>
        <topology evidence="1">Single-pass type I membrane protein</topology>
    </subcellularLocation>
</comment>
<dbReference type="GO" id="GO:0005886">
    <property type="term" value="C:plasma membrane"/>
    <property type="evidence" value="ECO:0007669"/>
    <property type="project" value="UniProtKB-SubCell"/>
</dbReference>
<sequence length="330" mass="36561">MVVIAVIFVAVLVRCRHASRFRAAQRKKQGAAEWMSPNQEGKQGKKRRRKKRKSPKNSLLNFVTIEDAKPHHEDDEDDAGARQPINGAVSLPAELEEQGIGRFDWTAGPPTSTFKPGSPDLARHYKSASPQSAFHLKADTPVLVKKHHVIQELPLDNTFVGGGCDTLSKRSSTSSDHFSASECSSQGGFKPKGPLSHGNSRQGMNGDGIRTFDPGGKLPKWTWRGGLSSWPLDIGRSALPRSELRRRVCGSPRGCPRKWLPGLQHIGDIGAKETLHFPAGHSTTPERSQVIGTNEQLKAIWPFKGPTPITWWRNRTAVVEREVFWMVYCV</sequence>
<gene>
    <name evidence="7" type="ORF">AAFF_G00328740</name>
</gene>
<proteinExistence type="predicted"/>
<accession>A0AAD7WQ69</accession>
<evidence type="ECO:0000256" key="5">
    <source>
        <dbReference type="SAM" id="SignalP"/>
    </source>
</evidence>
<name>A0AAD7WQ69_9TELE</name>
<dbReference type="AlphaFoldDB" id="A0AAD7WQ69"/>